<organism evidence="1 2">
    <name type="scientific">Puccinia graminis f. sp. tritici</name>
    <dbReference type="NCBI Taxonomy" id="56615"/>
    <lineage>
        <taxon>Eukaryota</taxon>
        <taxon>Fungi</taxon>
        <taxon>Dikarya</taxon>
        <taxon>Basidiomycota</taxon>
        <taxon>Pucciniomycotina</taxon>
        <taxon>Pucciniomycetes</taxon>
        <taxon>Pucciniales</taxon>
        <taxon>Pucciniaceae</taxon>
        <taxon>Puccinia</taxon>
    </lineage>
</organism>
<evidence type="ECO:0000313" key="1">
    <source>
        <dbReference type="EMBL" id="KAA1070467.1"/>
    </source>
</evidence>
<dbReference type="Proteomes" id="UP000324748">
    <property type="component" value="Unassembled WGS sequence"/>
</dbReference>
<reference evidence="1 2" key="1">
    <citation type="submission" date="2019-05" db="EMBL/GenBank/DDBJ databases">
        <title>Emergence of the Ug99 lineage of the wheat stem rust pathogen through somatic hybridization.</title>
        <authorList>
            <person name="Li F."/>
            <person name="Upadhyaya N.M."/>
            <person name="Sperschneider J."/>
            <person name="Matny O."/>
            <person name="Nguyen-Phuc H."/>
            <person name="Mago R."/>
            <person name="Raley C."/>
            <person name="Miller M.E."/>
            <person name="Silverstein K.A.T."/>
            <person name="Henningsen E."/>
            <person name="Hirsch C.D."/>
            <person name="Visser B."/>
            <person name="Pretorius Z.A."/>
            <person name="Steffenson B.J."/>
            <person name="Schwessinger B."/>
            <person name="Dodds P.N."/>
            <person name="Figueroa M."/>
        </authorList>
    </citation>
    <scope>NUCLEOTIDE SEQUENCE [LARGE SCALE GENOMIC DNA]</scope>
    <source>
        <strain evidence="1">21-0</strain>
    </source>
</reference>
<name>A0A5B0M014_PUCGR</name>
<sequence length="230" mass="25282">MDGMGGSFIFTKQHKAQHSATPQSPVGAAAEPMVCPRIGLSIPAGIAAQRLPIPAGWAHHQHPRQLRRRQTPQKQIQSLQHLYDIRHIACRSGLGYTQSVSGTIEEANFSTAICTIIFVSRLECTSLLTLSSTDGSLRRRPSAKQDVISSQHTFPSNLDPNSPIQRFLDAINLWSATIIGQVCLSLRGFRTDFSELLRQFMPAGATALATSLVPAPHYSMYQPHLHHLKS</sequence>
<comment type="caution">
    <text evidence="1">The sequence shown here is derived from an EMBL/GenBank/DDBJ whole genome shotgun (WGS) entry which is preliminary data.</text>
</comment>
<accession>A0A5B0M014</accession>
<evidence type="ECO:0000313" key="2">
    <source>
        <dbReference type="Proteomes" id="UP000324748"/>
    </source>
</evidence>
<dbReference type="AlphaFoldDB" id="A0A5B0M014"/>
<gene>
    <name evidence="1" type="ORF">PGT21_012859</name>
</gene>
<keyword evidence="2" id="KW-1185">Reference proteome</keyword>
<dbReference type="EMBL" id="VSWC01000171">
    <property type="protein sequence ID" value="KAA1070467.1"/>
    <property type="molecule type" value="Genomic_DNA"/>
</dbReference>
<proteinExistence type="predicted"/>
<protein>
    <submittedName>
        <fullName evidence="1">Uncharacterized protein</fullName>
    </submittedName>
</protein>